<protein>
    <submittedName>
        <fullName evidence="1">Uncharacterized protein</fullName>
    </submittedName>
</protein>
<dbReference type="RefSeq" id="WP_092914067.1">
    <property type="nucleotide sequence ID" value="NZ_CP136592.1"/>
</dbReference>
<evidence type="ECO:0000313" key="1">
    <source>
        <dbReference type="EMBL" id="SFP90629.1"/>
    </source>
</evidence>
<gene>
    <name evidence="1" type="ORF">SAMN05216234_15511</name>
</gene>
<accession>A0A1I5U5U4</accession>
<organism evidence="1 2">
    <name type="scientific">Hydrogenimonas thermophila</name>
    <dbReference type="NCBI Taxonomy" id="223786"/>
    <lineage>
        <taxon>Bacteria</taxon>
        <taxon>Pseudomonadati</taxon>
        <taxon>Campylobacterota</taxon>
        <taxon>Epsilonproteobacteria</taxon>
        <taxon>Campylobacterales</taxon>
        <taxon>Hydrogenimonadaceae</taxon>
        <taxon>Hydrogenimonas</taxon>
    </lineage>
</organism>
<dbReference type="OrthoDB" id="5334614at2"/>
<dbReference type="Proteomes" id="UP000199227">
    <property type="component" value="Unassembled WGS sequence"/>
</dbReference>
<name>A0A1I5U5U4_9BACT</name>
<sequence length="92" mass="10824">MPDILETIKAIHTQEERYSKLELIYNNSNEKEKIYSALKELTYRKECQVEISDNEEGKNRGFVCIEFHDDYDKESGPFFDALISKLGINRCQ</sequence>
<proteinExistence type="predicted"/>
<dbReference type="AlphaFoldDB" id="A0A1I5U5U4"/>
<dbReference type="EMBL" id="FOXB01000055">
    <property type="protein sequence ID" value="SFP90629.1"/>
    <property type="molecule type" value="Genomic_DNA"/>
</dbReference>
<reference evidence="1 2" key="1">
    <citation type="submission" date="2016-10" db="EMBL/GenBank/DDBJ databases">
        <authorList>
            <person name="de Groot N.N."/>
        </authorList>
    </citation>
    <scope>NUCLEOTIDE SEQUENCE [LARGE SCALE GENOMIC DNA]</scope>
    <source>
        <strain evidence="1 2">EP1-55-1</strain>
    </source>
</reference>
<evidence type="ECO:0000313" key="2">
    <source>
        <dbReference type="Proteomes" id="UP000199227"/>
    </source>
</evidence>
<keyword evidence="2" id="KW-1185">Reference proteome</keyword>